<feature type="region of interest" description="Disordered" evidence="1">
    <location>
        <begin position="1"/>
        <end position="24"/>
    </location>
</feature>
<name>A0A392QYX4_9FABA</name>
<evidence type="ECO:0000313" key="2">
    <source>
        <dbReference type="EMBL" id="MCI29227.1"/>
    </source>
</evidence>
<reference evidence="2 3" key="1">
    <citation type="journal article" date="2018" name="Front. Plant Sci.">
        <title>Red Clover (Trifolium pratense) and Zigzag Clover (T. medium) - A Picture of Genomic Similarities and Differences.</title>
        <authorList>
            <person name="Dluhosova J."/>
            <person name="Istvanek J."/>
            <person name="Nedelnik J."/>
            <person name="Repkova J."/>
        </authorList>
    </citation>
    <scope>NUCLEOTIDE SEQUENCE [LARGE SCALE GENOMIC DNA]</scope>
    <source>
        <strain evidence="3">cv. 10/8</strain>
        <tissue evidence="2">Leaf</tissue>
    </source>
</reference>
<accession>A0A392QYX4</accession>
<feature type="compositionally biased region" description="Low complexity" evidence="1">
    <location>
        <begin position="1"/>
        <end position="18"/>
    </location>
</feature>
<sequence>SSTASTSTVAGSASAPAAVKHAPQTQTLAVAAEQLKKESEWESLEAEIEAEFKAIRSRDANAHVVPTHCG</sequence>
<dbReference type="Proteomes" id="UP000265520">
    <property type="component" value="Unassembled WGS sequence"/>
</dbReference>
<comment type="caution">
    <text evidence="2">The sequence shown here is derived from an EMBL/GenBank/DDBJ whole genome shotgun (WGS) entry which is preliminary data.</text>
</comment>
<dbReference type="EMBL" id="LXQA010171160">
    <property type="protein sequence ID" value="MCI29227.1"/>
    <property type="molecule type" value="Genomic_DNA"/>
</dbReference>
<evidence type="ECO:0000313" key="3">
    <source>
        <dbReference type="Proteomes" id="UP000265520"/>
    </source>
</evidence>
<keyword evidence="3" id="KW-1185">Reference proteome</keyword>
<evidence type="ECO:0000256" key="1">
    <source>
        <dbReference type="SAM" id="MobiDB-lite"/>
    </source>
</evidence>
<organism evidence="2 3">
    <name type="scientific">Trifolium medium</name>
    <dbReference type="NCBI Taxonomy" id="97028"/>
    <lineage>
        <taxon>Eukaryota</taxon>
        <taxon>Viridiplantae</taxon>
        <taxon>Streptophyta</taxon>
        <taxon>Embryophyta</taxon>
        <taxon>Tracheophyta</taxon>
        <taxon>Spermatophyta</taxon>
        <taxon>Magnoliopsida</taxon>
        <taxon>eudicotyledons</taxon>
        <taxon>Gunneridae</taxon>
        <taxon>Pentapetalae</taxon>
        <taxon>rosids</taxon>
        <taxon>fabids</taxon>
        <taxon>Fabales</taxon>
        <taxon>Fabaceae</taxon>
        <taxon>Papilionoideae</taxon>
        <taxon>50 kb inversion clade</taxon>
        <taxon>NPAAA clade</taxon>
        <taxon>Hologalegina</taxon>
        <taxon>IRL clade</taxon>
        <taxon>Trifolieae</taxon>
        <taxon>Trifolium</taxon>
    </lineage>
</organism>
<protein>
    <submittedName>
        <fullName evidence="2">SWI/SNF complex subunit SWI3D-like</fullName>
    </submittedName>
</protein>
<feature type="non-terminal residue" evidence="2">
    <location>
        <position position="1"/>
    </location>
</feature>
<dbReference type="AlphaFoldDB" id="A0A392QYX4"/>
<proteinExistence type="predicted"/>